<dbReference type="Pfam" id="PF01633">
    <property type="entry name" value="Choline_kinase"/>
    <property type="match status" value="1"/>
</dbReference>
<gene>
    <name evidence="1" type="ORF">G5V58_10630</name>
</gene>
<accession>A0A6G6WL15</accession>
<dbReference type="GO" id="GO:0006646">
    <property type="term" value="P:phosphatidylethanolamine biosynthetic process"/>
    <property type="evidence" value="ECO:0007669"/>
    <property type="project" value="TreeGrafter"/>
</dbReference>
<keyword evidence="1" id="KW-0418">Kinase</keyword>
<dbReference type="InterPro" id="IPR011009">
    <property type="entry name" value="Kinase-like_dom_sf"/>
</dbReference>
<reference evidence="1 2" key="1">
    <citation type="submission" date="2020-02" db="EMBL/GenBank/DDBJ databases">
        <title>Full genome sequence of Nocardioides sp. R-3366.</title>
        <authorList>
            <person name="Im W.-T."/>
        </authorList>
    </citation>
    <scope>NUCLEOTIDE SEQUENCE [LARGE SCALE GENOMIC DNA]</scope>
    <source>
        <strain evidence="1 2">R-3366</strain>
    </source>
</reference>
<dbReference type="PANTHER" id="PTHR22603:SF66">
    <property type="entry name" value="ETHANOLAMINE KINASE"/>
    <property type="match status" value="1"/>
</dbReference>
<dbReference type="AlphaFoldDB" id="A0A6G6WL15"/>
<sequence length="302" mass="33250">MSVPGDLDRLATLAGRSWRASELPGGLTNHNLHVVTDDDGPPLDLVVRCSSGDAALLGIDRDAEHVNTARAATAGVGAAVVEYRPDLAMLVIEYLHAEALQDADFTDAGVLGRAARACRQLHAGPRFVGDFDMFQRQADYRRTVRERGFALPPTYDDHAAAWAEVQRALQVHPRPTVPCNNDLLAANHLDDGERVWLIDYEYSGNNEACFELGNTATECGFTPEQTEAWVEAYFDHPTRADLARVRLQTLVSAYGWSLWGFIQAATSPIDHDFWAWGLEHLERAEAVFGGPDLEGWLRDVAA</sequence>
<dbReference type="EMBL" id="CP049257">
    <property type="protein sequence ID" value="QIG45902.1"/>
    <property type="molecule type" value="Genomic_DNA"/>
</dbReference>
<dbReference type="KEGG" id="nano:G5V58_10630"/>
<dbReference type="GO" id="GO:0005737">
    <property type="term" value="C:cytoplasm"/>
    <property type="evidence" value="ECO:0007669"/>
    <property type="project" value="TreeGrafter"/>
</dbReference>
<keyword evidence="1" id="KW-0808">Transferase</keyword>
<name>A0A6G6WL15_9ACTN</name>
<dbReference type="Proteomes" id="UP000502996">
    <property type="component" value="Chromosome"/>
</dbReference>
<dbReference type="Gene3D" id="3.30.200.20">
    <property type="entry name" value="Phosphorylase Kinase, domain 1"/>
    <property type="match status" value="1"/>
</dbReference>
<keyword evidence="2" id="KW-1185">Reference proteome</keyword>
<dbReference type="GO" id="GO:0004305">
    <property type="term" value="F:ethanolamine kinase activity"/>
    <property type="evidence" value="ECO:0007669"/>
    <property type="project" value="TreeGrafter"/>
</dbReference>
<proteinExistence type="predicted"/>
<dbReference type="CDD" id="cd05151">
    <property type="entry name" value="ChoK-like"/>
    <property type="match status" value="1"/>
</dbReference>
<dbReference type="SUPFAM" id="SSF56112">
    <property type="entry name" value="Protein kinase-like (PK-like)"/>
    <property type="match status" value="1"/>
</dbReference>
<evidence type="ECO:0000313" key="2">
    <source>
        <dbReference type="Proteomes" id="UP000502996"/>
    </source>
</evidence>
<dbReference type="Gene3D" id="3.90.1200.10">
    <property type="match status" value="1"/>
</dbReference>
<protein>
    <submittedName>
        <fullName evidence="1">LPS biosynthesis choline kinase</fullName>
    </submittedName>
</protein>
<organism evidence="1 2">
    <name type="scientific">Nocardioides anomalus</name>
    <dbReference type="NCBI Taxonomy" id="2712223"/>
    <lineage>
        <taxon>Bacteria</taxon>
        <taxon>Bacillati</taxon>
        <taxon>Actinomycetota</taxon>
        <taxon>Actinomycetes</taxon>
        <taxon>Propionibacteriales</taxon>
        <taxon>Nocardioidaceae</taxon>
        <taxon>Nocardioides</taxon>
    </lineage>
</organism>
<dbReference type="PANTHER" id="PTHR22603">
    <property type="entry name" value="CHOLINE/ETHANOALAMINE KINASE"/>
    <property type="match status" value="1"/>
</dbReference>
<evidence type="ECO:0000313" key="1">
    <source>
        <dbReference type="EMBL" id="QIG45902.1"/>
    </source>
</evidence>